<dbReference type="Proteomes" id="UP000438773">
    <property type="component" value="Unassembled WGS sequence"/>
</dbReference>
<accession>A0A6I0JIN3</accession>
<organism evidence="2 3">
    <name type="scientific">Bacteroides uniformis</name>
    <dbReference type="NCBI Taxonomy" id="820"/>
    <lineage>
        <taxon>Bacteria</taxon>
        <taxon>Pseudomonadati</taxon>
        <taxon>Bacteroidota</taxon>
        <taxon>Bacteroidia</taxon>
        <taxon>Bacteroidales</taxon>
        <taxon>Bacteroidaceae</taxon>
        <taxon>Bacteroides</taxon>
    </lineage>
</organism>
<evidence type="ECO:0000313" key="2">
    <source>
        <dbReference type="EMBL" id="KAB4117662.1"/>
    </source>
</evidence>
<dbReference type="AlphaFoldDB" id="A0A6I0JIN3"/>
<name>A0A6I0JIN3_BACUN</name>
<reference evidence="2 3" key="1">
    <citation type="journal article" date="2019" name="Nat. Med.">
        <title>A library of human gut bacterial isolates paired with longitudinal multiomics data enables mechanistic microbiome research.</title>
        <authorList>
            <person name="Poyet M."/>
            <person name="Groussin M."/>
            <person name="Gibbons S.M."/>
            <person name="Avila-Pacheco J."/>
            <person name="Jiang X."/>
            <person name="Kearney S.M."/>
            <person name="Perrotta A.R."/>
            <person name="Berdy B."/>
            <person name="Zhao S."/>
            <person name="Lieberman T.D."/>
            <person name="Swanson P.K."/>
            <person name="Smith M."/>
            <person name="Roesemann S."/>
            <person name="Alexander J.E."/>
            <person name="Rich S.A."/>
            <person name="Livny J."/>
            <person name="Vlamakis H."/>
            <person name="Clish C."/>
            <person name="Bullock K."/>
            <person name="Deik A."/>
            <person name="Scott J."/>
            <person name="Pierce K.A."/>
            <person name="Xavier R.J."/>
            <person name="Alm E.J."/>
        </authorList>
    </citation>
    <scope>NUCLEOTIDE SEQUENCE [LARGE SCALE GENOMIC DNA]</scope>
    <source>
        <strain evidence="2 3">BIOML-A37</strain>
    </source>
</reference>
<proteinExistence type="predicted"/>
<gene>
    <name evidence="2" type="ORF">GAQ75_23425</name>
</gene>
<feature type="non-terminal residue" evidence="2">
    <location>
        <position position="127"/>
    </location>
</feature>
<dbReference type="EMBL" id="WCUQ01000106">
    <property type="protein sequence ID" value="KAB4117662.1"/>
    <property type="molecule type" value="Genomic_DNA"/>
</dbReference>
<protein>
    <submittedName>
        <fullName evidence="2">6-bladed beta-propeller</fullName>
    </submittedName>
</protein>
<keyword evidence="1" id="KW-0812">Transmembrane</keyword>
<evidence type="ECO:0000313" key="3">
    <source>
        <dbReference type="Proteomes" id="UP000438773"/>
    </source>
</evidence>
<evidence type="ECO:0000256" key="1">
    <source>
        <dbReference type="SAM" id="Phobius"/>
    </source>
</evidence>
<keyword evidence="1" id="KW-0472">Membrane</keyword>
<feature type="transmembrane region" description="Helical" evidence="1">
    <location>
        <begin position="21"/>
        <end position="41"/>
    </location>
</feature>
<dbReference type="Pfam" id="PF17170">
    <property type="entry name" value="DUF5128"/>
    <property type="match status" value="1"/>
</dbReference>
<keyword evidence="1" id="KW-1133">Transmembrane helix</keyword>
<comment type="caution">
    <text evidence="2">The sequence shown here is derived from an EMBL/GenBank/DDBJ whole genome shotgun (WGS) entry which is preliminary data.</text>
</comment>
<sequence>MTKAIDFRYECKIIVINEKQIMKIVNIFVALFCLTACSLSNDLKDRLILKPQSILIDPDKVKDFIDLTPLLRDSVEIIPLETKDECLLSEIERIEFYKDRIFVLDRTRKGVYMFDQSGRFIGKIGCQ</sequence>